<dbReference type="Pfam" id="PF24750">
    <property type="entry name" value="b-prop_At3g26010-like"/>
    <property type="match status" value="1"/>
</dbReference>
<accession>A0A8J5RXS8</accession>
<dbReference type="AlphaFoldDB" id="A0A8J5RXS8"/>
<gene>
    <name evidence="2" type="ORF">GUJ93_ZPchr0008g13609</name>
</gene>
<dbReference type="EMBL" id="JAAALK010000290">
    <property type="protein sequence ID" value="KAG8048039.1"/>
    <property type="molecule type" value="Genomic_DNA"/>
</dbReference>
<dbReference type="Pfam" id="PF00646">
    <property type="entry name" value="F-box"/>
    <property type="match status" value="1"/>
</dbReference>
<name>A0A8J5RXS8_ZIZPA</name>
<evidence type="ECO:0000313" key="3">
    <source>
        <dbReference type="Proteomes" id="UP000729402"/>
    </source>
</evidence>
<evidence type="ECO:0000259" key="1">
    <source>
        <dbReference type="SMART" id="SM00256"/>
    </source>
</evidence>
<dbReference type="OrthoDB" id="605328at2759"/>
<dbReference type="PANTHER" id="PTHR35546:SF105">
    <property type="entry name" value="OS05G0139200 PROTEIN"/>
    <property type="match status" value="1"/>
</dbReference>
<proteinExistence type="predicted"/>
<feature type="domain" description="F-box" evidence="1">
    <location>
        <begin position="3"/>
        <end position="42"/>
    </location>
</feature>
<protein>
    <recommendedName>
        <fullName evidence="1">F-box domain-containing protein</fullName>
    </recommendedName>
</protein>
<dbReference type="InterPro" id="IPR056592">
    <property type="entry name" value="Beta-prop_At3g26010-like"/>
</dbReference>
<dbReference type="PANTHER" id="PTHR35546">
    <property type="entry name" value="F-BOX PROTEIN INTERACTION DOMAIN PROTEIN-RELATED"/>
    <property type="match status" value="1"/>
</dbReference>
<reference evidence="2" key="1">
    <citation type="journal article" date="2021" name="bioRxiv">
        <title>Whole Genome Assembly and Annotation of Northern Wild Rice, Zizania palustris L., Supports a Whole Genome Duplication in the Zizania Genus.</title>
        <authorList>
            <person name="Haas M."/>
            <person name="Kono T."/>
            <person name="Macchietto M."/>
            <person name="Millas R."/>
            <person name="McGilp L."/>
            <person name="Shao M."/>
            <person name="Duquette J."/>
            <person name="Hirsch C.N."/>
            <person name="Kimball J."/>
        </authorList>
    </citation>
    <scope>NUCLEOTIDE SEQUENCE</scope>
    <source>
        <tissue evidence="2">Fresh leaf tissue</tissue>
    </source>
</reference>
<dbReference type="InterPro" id="IPR055290">
    <property type="entry name" value="At3g26010-like"/>
</dbReference>
<dbReference type="SMART" id="SM00256">
    <property type="entry name" value="FBOX"/>
    <property type="match status" value="1"/>
</dbReference>
<comment type="caution">
    <text evidence="2">The sequence shown here is derived from an EMBL/GenBank/DDBJ whole genome shotgun (WGS) entry which is preliminary data.</text>
</comment>
<organism evidence="2 3">
    <name type="scientific">Zizania palustris</name>
    <name type="common">Northern wild rice</name>
    <dbReference type="NCBI Taxonomy" id="103762"/>
    <lineage>
        <taxon>Eukaryota</taxon>
        <taxon>Viridiplantae</taxon>
        <taxon>Streptophyta</taxon>
        <taxon>Embryophyta</taxon>
        <taxon>Tracheophyta</taxon>
        <taxon>Spermatophyta</taxon>
        <taxon>Magnoliopsida</taxon>
        <taxon>Liliopsida</taxon>
        <taxon>Poales</taxon>
        <taxon>Poaceae</taxon>
        <taxon>BOP clade</taxon>
        <taxon>Oryzoideae</taxon>
        <taxon>Oryzeae</taxon>
        <taxon>Zizaniinae</taxon>
        <taxon>Zizania</taxon>
    </lineage>
</organism>
<dbReference type="Proteomes" id="UP000729402">
    <property type="component" value="Unassembled WGS sequence"/>
</dbReference>
<reference evidence="2" key="2">
    <citation type="submission" date="2021-02" db="EMBL/GenBank/DDBJ databases">
        <authorList>
            <person name="Kimball J.A."/>
            <person name="Haas M.W."/>
            <person name="Macchietto M."/>
            <person name="Kono T."/>
            <person name="Duquette J."/>
            <person name="Shao M."/>
        </authorList>
    </citation>
    <scope>NUCLEOTIDE SEQUENCE</scope>
    <source>
        <tissue evidence="2">Fresh leaf tissue</tissue>
    </source>
</reference>
<sequence>MAFCDDLLVEILSRLPFKSLARFKCVSRSWRELITGGYMRGRLPLLTAGLFVHVPNDDEPRYATAYSGGGLEYDDMSFFPLVDTAKIVDACDGLLLYRSLAAASAMYVANPATRRWAALPVPRREAQLPVLAFDPCSSPHYYVVCFVAWQERGATVDASSLSSTTHYRGGVLHVLAYPDRVVLMDLATTMAAPCRLARLPEDVNASARLGHCRRRLQYVKCDGEQLRVWILHEDDDLPAVSSQWSLFHAVAVNQIVVSGGRWATDGFKFLAFHPDMADVVYLWSAGKLASCDLRKREITSVSKLGADEKEGERHVVRFWLLTFSTGLLNCLAETNKLQARHG</sequence>
<dbReference type="CDD" id="cd22157">
    <property type="entry name" value="F-box_AtFBW1-like"/>
    <property type="match status" value="1"/>
</dbReference>
<evidence type="ECO:0000313" key="2">
    <source>
        <dbReference type="EMBL" id="KAG8048039.1"/>
    </source>
</evidence>
<keyword evidence="3" id="KW-1185">Reference proteome</keyword>
<dbReference type="InterPro" id="IPR001810">
    <property type="entry name" value="F-box_dom"/>
</dbReference>